<dbReference type="GO" id="GO:0005737">
    <property type="term" value="C:cytoplasm"/>
    <property type="evidence" value="ECO:0007669"/>
    <property type="project" value="TreeGrafter"/>
</dbReference>
<evidence type="ECO:0000256" key="1">
    <source>
        <dbReference type="ARBA" id="ARBA00009856"/>
    </source>
</evidence>
<dbReference type="OrthoDB" id="551431at2759"/>
<name>A0A9N9MDZ8_9CUCU</name>
<organism evidence="3 4">
    <name type="scientific">Ceutorhynchus assimilis</name>
    <name type="common">cabbage seed weevil</name>
    <dbReference type="NCBI Taxonomy" id="467358"/>
    <lineage>
        <taxon>Eukaryota</taxon>
        <taxon>Metazoa</taxon>
        <taxon>Ecdysozoa</taxon>
        <taxon>Arthropoda</taxon>
        <taxon>Hexapoda</taxon>
        <taxon>Insecta</taxon>
        <taxon>Pterygota</taxon>
        <taxon>Neoptera</taxon>
        <taxon>Endopterygota</taxon>
        <taxon>Coleoptera</taxon>
        <taxon>Polyphaga</taxon>
        <taxon>Cucujiformia</taxon>
        <taxon>Curculionidae</taxon>
        <taxon>Ceutorhynchinae</taxon>
        <taxon>Ceutorhynchus</taxon>
    </lineage>
</organism>
<dbReference type="InterPro" id="IPR040044">
    <property type="entry name" value="SRR1L"/>
</dbReference>
<dbReference type="EMBL" id="OU892287">
    <property type="protein sequence ID" value="CAG9762395.1"/>
    <property type="molecule type" value="Genomic_DNA"/>
</dbReference>
<dbReference type="PANTHER" id="PTHR28626">
    <property type="entry name" value="SRR1-LIKE PROTEIN"/>
    <property type="match status" value="1"/>
</dbReference>
<proteinExistence type="inferred from homology"/>
<keyword evidence="4" id="KW-1185">Reference proteome</keyword>
<dbReference type="PANTHER" id="PTHR28626:SF3">
    <property type="entry name" value="SRR1-LIKE PROTEIN"/>
    <property type="match status" value="1"/>
</dbReference>
<dbReference type="Pfam" id="PF07985">
    <property type="entry name" value="SRR1"/>
    <property type="match status" value="1"/>
</dbReference>
<accession>A0A9N9MDZ8</accession>
<evidence type="ECO:0000259" key="2">
    <source>
        <dbReference type="Pfam" id="PF07985"/>
    </source>
</evidence>
<dbReference type="InterPro" id="IPR012942">
    <property type="entry name" value="SRR1-like"/>
</dbReference>
<dbReference type="GO" id="GO:0005634">
    <property type="term" value="C:nucleus"/>
    <property type="evidence" value="ECO:0007669"/>
    <property type="project" value="TreeGrafter"/>
</dbReference>
<comment type="similarity">
    <text evidence="1">Belongs to the SRR1 family.</text>
</comment>
<reference evidence="3" key="1">
    <citation type="submission" date="2022-01" db="EMBL/GenBank/DDBJ databases">
        <authorList>
            <person name="King R."/>
        </authorList>
    </citation>
    <scope>NUCLEOTIDE SEQUENCE</scope>
</reference>
<gene>
    <name evidence="3" type="ORF">CEUTPL_LOCUS3075</name>
</gene>
<protein>
    <recommendedName>
        <fullName evidence="2">SRR1-like domain-containing protein</fullName>
    </recommendedName>
</protein>
<evidence type="ECO:0000313" key="3">
    <source>
        <dbReference type="EMBL" id="CAG9762395.1"/>
    </source>
</evidence>
<sequence>MSLNSNNQQEFIKVVHKRKGKLKNKIKNEMLLPVRECNKQFDLSKHTRRVSEAKQELLSTDIFQSVSALLKEALTHLDNPKVGKIITLGLGQITDLTVPRYQLALLLCLQDLLEAKIIAFDPIFNENDKELLTNFGIKVENLNVEAKHKVNTETILFYLPHCPKQLTNNLLWSNWGLNLSKCIIIGNSISKIIEDDLGILVKYVDKICPYVLELNIVNNFKIFEVFNDTSIHIFPMDKLKFLSQDFWEEHQEPQYSDSDIEFVRQNKLVL</sequence>
<dbReference type="Proteomes" id="UP001152799">
    <property type="component" value="Chromosome 11"/>
</dbReference>
<feature type="domain" description="SRR1-like" evidence="2">
    <location>
        <begin position="76"/>
        <end position="233"/>
    </location>
</feature>
<dbReference type="AlphaFoldDB" id="A0A9N9MDZ8"/>
<evidence type="ECO:0000313" key="4">
    <source>
        <dbReference type="Proteomes" id="UP001152799"/>
    </source>
</evidence>